<keyword evidence="4" id="KW-0472">Membrane</keyword>
<sequence>MLLDFGDELTLDSFWIPWLIWIQLLLFLLLLTILSCHSIITLDPSHHTTSPSASATDSDLHTQQPSNHRSTAVTNRLQSTRGVENTSIKGEIGIVREEFAEGEASSSSVYFLHPCYYFNLAKEAFLKCLGLDSTSSKSDAPSTQKHRKQNKAS</sequence>
<evidence type="ECO:0000256" key="2">
    <source>
        <dbReference type="ARBA" id="ARBA00022821"/>
    </source>
</evidence>
<feature type="compositionally biased region" description="Polar residues" evidence="3">
    <location>
        <begin position="134"/>
        <end position="143"/>
    </location>
</feature>
<gene>
    <name evidence="5" type="ORF">D0Y65_012672</name>
</gene>
<accession>A0A445KQV8</accession>
<keyword evidence="2" id="KW-0611">Plant defense</keyword>
<dbReference type="Pfam" id="PF17232">
    <property type="entry name" value="Pep1_7"/>
    <property type="match status" value="1"/>
</dbReference>
<feature type="region of interest" description="Disordered" evidence="3">
    <location>
        <begin position="51"/>
        <end position="76"/>
    </location>
</feature>
<comment type="caution">
    <text evidence="5">The sequence shown here is derived from an EMBL/GenBank/DDBJ whole genome shotgun (WGS) entry which is preliminary data.</text>
</comment>
<keyword evidence="4" id="KW-1133">Transmembrane helix</keyword>
<evidence type="ECO:0000256" key="4">
    <source>
        <dbReference type="SAM" id="Phobius"/>
    </source>
</evidence>
<proteinExistence type="inferred from homology"/>
<feature type="transmembrane region" description="Helical" evidence="4">
    <location>
        <begin position="20"/>
        <end position="42"/>
    </location>
</feature>
<evidence type="ECO:0000256" key="3">
    <source>
        <dbReference type="SAM" id="MobiDB-lite"/>
    </source>
</evidence>
<evidence type="ECO:0000256" key="1">
    <source>
        <dbReference type="ARBA" id="ARBA00011021"/>
    </source>
</evidence>
<dbReference type="GO" id="GO:0045087">
    <property type="term" value="P:innate immune response"/>
    <property type="evidence" value="ECO:0007669"/>
    <property type="project" value="InterPro"/>
</dbReference>
<dbReference type="PANTHER" id="PTHR35771">
    <property type="entry name" value="TRANSMEMBRANE PROTEIN-RELATED"/>
    <property type="match status" value="1"/>
</dbReference>
<organism evidence="5 6">
    <name type="scientific">Glycine soja</name>
    <name type="common">Wild soybean</name>
    <dbReference type="NCBI Taxonomy" id="3848"/>
    <lineage>
        <taxon>Eukaryota</taxon>
        <taxon>Viridiplantae</taxon>
        <taxon>Streptophyta</taxon>
        <taxon>Embryophyta</taxon>
        <taxon>Tracheophyta</taxon>
        <taxon>Spermatophyta</taxon>
        <taxon>Magnoliopsida</taxon>
        <taxon>eudicotyledons</taxon>
        <taxon>Gunneridae</taxon>
        <taxon>Pentapetalae</taxon>
        <taxon>rosids</taxon>
        <taxon>fabids</taxon>
        <taxon>Fabales</taxon>
        <taxon>Fabaceae</taxon>
        <taxon>Papilionoideae</taxon>
        <taxon>50 kb inversion clade</taxon>
        <taxon>NPAAA clade</taxon>
        <taxon>indigoferoid/millettioid clade</taxon>
        <taxon>Phaseoleae</taxon>
        <taxon>Glycine</taxon>
        <taxon>Glycine subgen. Soja</taxon>
    </lineage>
</organism>
<evidence type="ECO:0000313" key="5">
    <source>
        <dbReference type="EMBL" id="RZC13053.1"/>
    </source>
</evidence>
<dbReference type="PANTHER" id="PTHR35771:SF3">
    <property type="entry name" value="TRANSMEMBRANE PROTEIN"/>
    <property type="match status" value="1"/>
</dbReference>
<name>A0A445KQV8_GLYSO</name>
<dbReference type="EMBL" id="QZWG01000005">
    <property type="protein sequence ID" value="RZC13053.1"/>
    <property type="molecule type" value="Genomic_DNA"/>
</dbReference>
<protein>
    <submittedName>
        <fullName evidence="5">Uncharacterized protein</fullName>
    </submittedName>
</protein>
<keyword evidence="6" id="KW-1185">Reference proteome</keyword>
<dbReference type="InterPro" id="IPR035176">
    <property type="entry name" value="PEP"/>
</dbReference>
<dbReference type="AlphaFoldDB" id="A0A445KQV8"/>
<keyword evidence="4" id="KW-0812">Transmembrane</keyword>
<comment type="similarity">
    <text evidence="1">Belongs to the brassicaceae elicitor peptide family.</text>
</comment>
<dbReference type="Gramene" id="XM_028377389.1">
    <property type="protein sequence ID" value="XP_028233190.1"/>
    <property type="gene ID" value="LOC114413158"/>
</dbReference>
<feature type="compositionally biased region" description="Basic residues" evidence="3">
    <location>
        <begin position="144"/>
        <end position="153"/>
    </location>
</feature>
<feature type="region of interest" description="Disordered" evidence="3">
    <location>
        <begin position="134"/>
        <end position="153"/>
    </location>
</feature>
<reference evidence="5 6" key="1">
    <citation type="submission" date="2018-09" db="EMBL/GenBank/DDBJ databases">
        <title>A high-quality reference genome of wild soybean provides a powerful tool to mine soybean genomes.</title>
        <authorList>
            <person name="Xie M."/>
            <person name="Chung C.Y.L."/>
            <person name="Li M.-W."/>
            <person name="Wong F.-L."/>
            <person name="Chan T.-F."/>
            <person name="Lam H.-M."/>
        </authorList>
    </citation>
    <scope>NUCLEOTIDE SEQUENCE [LARGE SCALE GENOMIC DNA]</scope>
    <source>
        <strain evidence="6">cv. W05</strain>
        <tissue evidence="5">Hypocotyl of etiolated seedlings</tissue>
    </source>
</reference>
<feature type="compositionally biased region" description="Polar residues" evidence="3">
    <location>
        <begin position="61"/>
        <end position="76"/>
    </location>
</feature>
<dbReference type="Proteomes" id="UP000289340">
    <property type="component" value="Chromosome 5"/>
</dbReference>
<evidence type="ECO:0000313" key="6">
    <source>
        <dbReference type="Proteomes" id="UP000289340"/>
    </source>
</evidence>